<dbReference type="RefSeq" id="WP_204519097.1">
    <property type="nucleotide sequence ID" value="NZ_BAABIN010000003.1"/>
</dbReference>
<keyword evidence="4 7" id="KW-0560">Oxidoreductase</keyword>
<dbReference type="InterPro" id="IPR013328">
    <property type="entry name" value="6PGD_dom2"/>
</dbReference>
<dbReference type="InterPro" id="IPR023028">
    <property type="entry name" value="Mannitol_1_phos_5_DH"/>
</dbReference>
<dbReference type="PROSITE" id="PS00974">
    <property type="entry name" value="MANNITOL_DHGENASE"/>
    <property type="match status" value="1"/>
</dbReference>
<dbReference type="HAMAP" id="MF_00196">
    <property type="entry name" value="Mannitol_dehydrog"/>
    <property type="match status" value="1"/>
</dbReference>
<dbReference type="PANTHER" id="PTHR30524">
    <property type="entry name" value="MANNITOL-1-PHOSPHATE 5-DEHYDROGENASE"/>
    <property type="match status" value="1"/>
</dbReference>
<comment type="catalytic activity">
    <reaction evidence="6 7">
        <text>D-mannitol 1-phosphate + NAD(+) = beta-D-fructose 6-phosphate + NADH + H(+)</text>
        <dbReference type="Rhea" id="RHEA:19661"/>
        <dbReference type="ChEBI" id="CHEBI:15378"/>
        <dbReference type="ChEBI" id="CHEBI:57540"/>
        <dbReference type="ChEBI" id="CHEBI:57634"/>
        <dbReference type="ChEBI" id="CHEBI:57945"/>
        <dbReference type="ChEBI" id="CHEBI:61381"/>
        <dbReference type="EC" id="1.1.1.17"/>
    </reaction>
</comment>
<proteinExistence type="inferred from homology"/>
<comment type="similarity">
    <text evidence="1 7">Belongs to the mannitol dehydrogenase family.</text>
</comment>
<evidence type="ECO:0000256" key="7">
    <source>
        <dbReference type="HAMAP-Rule" id="MF_00196"/>
    </source>
</evidence>
<dbReference type="GO" id="GO:0008926">
    <property type="term" value="F:mannitol-1-phosphate 5-dehydrogenase activity"/>
    <property type="evidence" value="ECO:0007669"/>
    <property type="project" value="UniProtKB-UniRule"/>
</dbReference>
<dbReference type="GO" id="GO:0005829">
    <property type="term" value="C:cytosol"/>
    <property type="evidence" value="ECO:0007669"/>
    <property type="project" value="TreeGrafter"/>
</dbReference>
<organism evidence="10 11">
    <name type="scientific">Brevibacillus fulvus</name>
    <dbReference type="NCBI Taxonomy" id="1125967"/>
    <lineage>
        <taxon>Bacteria</taxon>
        <taxon>Bacillati</taxon>
        <taxon>Bacillota</taxon>
        <taxon>Bacilli</taxon>
        <taxon>Bacillales</taxon>
        <taxon>Paenibacillaceae</taxon>
        <taxon>Brevibacillus</taxon>
    </lineage>
</organism>
<dbReference type="NCBIfam" id="NF002646">
    <property type="entry name" value="PRK02318.1-2"/>
    <property type="match status" value="1"/>
</dbReference>
<reference evidence="10" key="1">
    <citation type="submission" date="2021-01" db="EMBL/GenBank/DDBJ databases">
        <title>Genomic Encyclopedia of Type Strains, Phase IV (KMG-IV): sequencing the most valuable type-strain genomes for metagenomic binning, comparative biology and taxonomic classification.</title>
        <authorList>
            <person name="Goeker M."/>
        </authorList>
    </citation>
    <scope>NUCLEOTIDE SEQUENCE</scope>
    <source>
        <strain evidence="10">DSM 25523</strain>
    </source>
</reference>
<feature type="domain" description="Mannitol dehydrogenase N-terminal" evidence="8">
    <location>
        <begin position="3"/>
        <end position="195"/>
    </location>
</feature>
<keyword evidence="11" id="KW-1185">Reference proteome</keyword>
<evidence type="ECO:0000313" key="11">
    <source>
        <dbReference type="Proteomes" id="UP000717624"/>
    </source>
</evidence>
<evidence type="ECO:0000256" key="2">
    <source>
        <dbReference type="ARBA" id="ARBA00012939"/>
    </source>
</evidence>
<dbReference type="Gene3D" id="1.10.1040.10">
    <property type="entry name" value="N-(1-d-carboxylethyl)-l-norvaline Dehydrogenase, domain 2"/>
    <property type="match status" value="1"/>
</dbReference>
<dbReference type="InterPro" id="IPR000669">
    <property type="entry name" value="Mannitol_DH"/>
</dbReference>
<dbReference type="InterPro" id="IPR023027">
    <property type="entry name" value="Mannitol_DH_CS"/>
</dbReference>
<dbReference type="SUPFAM" id="SSF48179">
    <property type="entry name" value="6-phosphogluconate dehydrogenase C-terminal domain-like"/>
    <property type="match status" value="1"/>
</dbReference>
<dbReference type="Pfam" id="PF01232">
    <property type="entry name" value="Mannitol_dh"/>
    <property type="match status" value="1"/>
</dbReference>
<dbReference type="InterPro" id="IPR013131">
    <property type="entry name" value="Mannitol_DH_N"/>
</dbReference>
<evidence type="ECO:0000259" key="8">
    <source>
        <dbReference type="Pfam" id="PF01232"/>
    </source>
</evidence>
<evidence type="ECO:0000259" key="9">
    <source>
        <dbReference type="Pfam" id="PF08125"/>
    </source>
</evidence>
<dbReference type="AlphaFoldDB" id="A0A938Y4D7"/>
<dbReference type="InterPro" id="IPR013118">
    <property type="entry name" value="Mannitol_DH_C"/>
</dbReference>
<dbReference type="SUPFAM" id="SSF51735">
    <property type="entry name" value="NAD(P)-binding Rossmann-fold domains"/>
    <property type="match status" value="1"/>
</dbReference>
<protein>
    <recommendedName>
        <fullName evidence="3 7">Mannitol-1-phosphate 5-dehydrogenase</fullName>
        <ecNumber evidence="2 7">1.1.1.17</ecNumber>
    </recommendedName>
</protein>
<dbReference type="PRINTS" id="PR00084">
    <property type="entry name" value="MTLDHDRGNASE"/>
</dbReference>
<dbReference type="InterPro" id="IPR008927">
    <property type="entry name" value="6-PGluconate_DH-like_C_sf"/>
</dbReference>
<dbReference type="PANTHER" id="PTHR30524:SF0">
    <property type="entry name" value="ALTRONATE OXIDOREDUCTASE-RELATED"/>
    <property type="match status" value="1"/>
</dbReference>
<dbReference type="InterPro" id="IPR036291">
    <property type="entry name" value="NAD(P)-bd_dom_sf"/>
</dbReference>
<name>A0A938Y4D7_9BACL</name>
<dbReference type="Proteomes" id="UP000717624">
    <property type="component" value="Unassembled WGS sequence"/>
</dbReference>
<dbReference type="NCBIfam" id="NF002649">
    <property type="entry name" value="PRK02318.2-1"/>
    <property type="match status" value="1"/>
</dbReference>
<dbReference type="Gene3D" id="3.40.50.720">
    <property type="entry name" value="NAD(P)-binding Rossmann-like Domain"/>
    <property type="match status" value="1"/>
</dbReference>
<evidence type="ECO:0000256" key="1">
    <source>
        <dbReference type="ARBA" id="ARBA00006541"/>
    </source>
</evidence>
<dbReference type="GO" id="GO:0019592">
    <property type="term" value="P:mannitol catabolic process"/>
    <property type="evidence" value="ECO:0007669"/>
    <property type="project" value="TreeGrafter"/>
</dbReference>
<feature type="domain" description="Mannitol dehydrogenase C-terminal" evidence="9">
    <location>
        <begin position="202"/>
        <end position="346"/>
    </location>
</feature>
<evidence type="ECO:0000256" key="3">
    <source>
        <dbReference type="ARBA" id="ARBA00016219"/>
    </source>
</evidence>
<gene>
    <name evidence="7" type="primary">mtlD</name>
    <name evidence="10" type="ORF">JOD01_003026</name>
</gene>
<evidence type="ECO:0000256" key="4">
    <source>
        <dbReference type="ARBA" id="ARBA00023002"/>
    </source>
</evidence>
<sequence>MLAIHFGAGNIGRGFIGQLLNQAGYEVCFVDVNQELVDEINRRKAYTVKLANQEQTAYSIEGVRALQSQNEEEVARAIAGADLVTTAVGPNILKLVAPVIAKGISRRLAENKHPLNVIACENMIGGSSALRSFVEQHLTAAEQELAKQQIGFPDAAVDRIVPLQKHEDKLLVTVEPFFEWVVNESQVKGELPKVEGITFVPDLEPYIERKLYTVNTGHAAVAYLGYVRQIETVNKAILQEDIVNRTRQVLEETGALLVAKYQFDRAQHAAYIEKIIGRFQNPFISDEVTRVGRSPIRKLSPQDRLTGPALQALQYGIRPVGLTGVIAAALLFDYPEDPEALQLQRDLQETGLAATVEKYTGITPDHELYPLIESQYESLRMK</sequence>
<dbReference type="NCBIfam" id="NF002652">
    <property type="entry name" value="PRK02318.2-5"/>
    <property type="match status" value="1"/>
</dbReference>
<dbReference type="EC" id="1.1.1.17" evidence="2 7"/>
<dbReference type="Pfam" id="PF08125">
    <property type="entry name" value="Mannitol_dh_C"/>
    <property type="match status" value="1"/>
</dbReference>
<comment type="caution">
    <text evidence="10">The sequence shown here is derived from an EMBL/GenBank/DDBJ whole genome shotgun (WGS) entry which is preliminary data.</text>
</comment>
<dbReference type="EMBL" id="JAFBEB010000011">
    <property type="protein sequence ID" value="MBM7591387.1"/>
    <property type="molecule type" value="Genomic_DNA"/>
</dbReference>
<dbReference type="NCBIfam" id="NF002647">
    <property type="entry name" value="PRK02318.1-3"/>
    <property type="match status" value="1"/>
</dbReference>
<evidence type="ECO:0000256" key="5">
    <source>
        <dbReference type="ARBA" id="ARBA00023027"/>
    </source>
</evidence>
<feature type="binding site" evidence="7">
    <location>
        <begin position="3"/>
        <end position="14"/>
    </location>
    <ligand>
        <name>NAD(+)</name>
        <dbReference type="ChEBI" id="CHEBI:57540"/>
    </ligand>
</feature>
<evidence type="ECO:0000313" key="10">
    <source>
        <dbReference type="EMBL" id="MBM7591387.1"/>
    </source>
</evidence>
<keyword evidence="5 7" id="KW-0520">NAD</keyword>
<evidence type="ECO:0000256" key="6">
    <source>
        <dbReference type="ARBA" id="ARBA00048615"/>
    </source>
</evidence>
<accession>A0A938Y4D7</accession>